<dbReference type="CDD" id="cd02440">
    <property type="entry name" value="AdoMet_MTases"/>
    <property type="match status" value="1"/>
</dbReference>
<organism evidence="2 3">
    <name type="scientific">Nocardioides marinus</name>
    <dbReference type="NCBI Taxonomy" id="374514"/>
    <lineage>
        <taxon>Bacteria</taxon>
        <taxon>Bacillati</taxon>
        <taxon>Actinomycetota</taxon>
        <taxon>Actinomycetes</taxon>
        <taxon>Propionibacteriales</taxon>
        <taxon>Nocardioidaceae</taxon>
        <taxon>Nocardioides</taxon>
    </lineage>
</organism>
<dbReference type="PANTHER" id="PTHR38768:SF1">
    <property type="entry name" value="UPF0502 PROTEIN YCEH"/>
    <property type="match status" value="1"/>
</dbReference>
<sequence length="400" mass="43951">MPDLDLQLSPTEQRILGSLLEKQVTVPASYPLTLGGLRSACNQTSSREPVTDLDEQTIESATKVLKDKGALRIVWSDTGRRTLKYHQVLTDLLDLEDDERALLTVLLLRGPQSPGELRPRTERLHRFDGRDDAESCLVGMAERGFVRRLDKRPGDRDHRWVHLLGAVDTGEPTPVAAVDRESPIADSPEARDDRVRATYGAVAEAYAEHLTAELDDLPFERWLLERIASETTGPVVEVGSGPGHVTAYLHAAGADARGLDLTPEMVEVARSRFPGVRYDVGDLRRLMRPESAAGWGAVLAWYSLIHLAASELPAALESLVRPLAPGGLLVVALQAGDDVAHLDEWFGVEGLALDFVRHDPESIVGLVEAAGLTDVEWYLRGPVTARGEQTRRLYVLARRP</sequence>
<dbReference type="AlphaFoldDB" id="A0A7Z0C4Q4"/>
<dbReference type="SUPFAM" id="SSF46785">
    <property type="entry name" value="Winged helix' DNA-binding domain"/>
    <property type="match status" value="2"/>
</dbReference>
<proteinExistence type="predicted"/>
<dbReference type="Gene3D" id="3.40.50.150">
    <property type="entry name" value="Vaccinia Virus protein VP39"/>
    <property type="match status" value="1"/>
</dbReference>
<dbReference type="PANTHER" id="PTHR38768">
    <property type="entry name" value="UPF0502 PROTEIN YCEH"/>
    <property type="match status" value="1"/>
</dbReference>
<dbReference type="InterPro" id="IPR041698">
    <property type="entry name" value="Methyltransf_25"/>
</dbReference>
<dbReference type="Pfam" id="PF13649">
    <property type="entry name" value="Methyltransf_25"/>
    <property type="match status" value="1"/>
</dbReference>
<gene>
    <name evidence="2" type="ORF">BKA05_001874</name>
</gene>
<dbReference type="InterPro" id="IPR029063">
    <property type="entry name" value="SAM-dependent_MTases_sf"/>
</dbReference>
<evidence type="ECO:0000259" key="1">
    <source>
        <dbReference type="Pfam" id="PF13649"/>
    </source>
</evidence>
<protein>
    <recommendedName>
        <fullName evidence="1">Methyltransferase domain-containing protein</fullName>
    </recommendedName>
</protein>
<dbReference type="SUPFAM" id="SSF53335">
    <property type="entry name" value="S-adenosyl-L-methionine-dependent methyltransferases"/>
    <property type="match status" value="1"/>
</dbReference>
<keyword evidence="3" id="KW-1185">Reference proteome</keyword>
<evidence type="ECO:0000313" key="2">
    <source>
        <dbReference type="EMBL" id="NYI10359.1"/>
    </source>
</evidence>
<accession>A0A7Z0C4Q4</accession>
<reference evidence="2 3" key="1">
    <citation type="submission" date="2020-07" db="EMBL/GenBank/DDBJ databases">
        <title>Sequencing the genomes of 1000 actinobacteria strains.</title>
        <authorList>
            <person name="Klenk H.-P."/>
        </authorList>
    </citation>
    <scope>NUCLEOTIDE SEQUENCE [LARGE SCALE GENOMIC DNA]</scope>
    <source>
        <strain evidence="2 3">DSM 18248</strain>
    </source>
</reference>
<dbReference type="InterPro" id="IPR036390">
    <property type="entry name" value="WH_DNA-bd_sf"/>
</dbReference>
<feature type="domain" description="Methyltransferase" evidence="1">
    <location>
        <begin position="235"/>
        <end position="327"/>
    </location>
</feature>
<dbReference type="RefSeq" id="WP_179531213.1">
    <property type="nucleotide sequence ID" value="NZ_BAAAPP010000003.1"/>
</dbReference>
<dbReference type="EMBL" id="JACBZI010000001">
    <property type="protein sequence ID" value="NYI10359.1"/>
    <property type="molecule type" value="Genomic_DNA"/>
</dbReference>
<evidence type="ECO:0000313" key="3">
    <source>
        <dbReference type="Proteomes" id="UP000537326"/>
    </source>
</evidence>
<dbReference type="InterPro" id="IPR007432">
    <property type="entry name" value="DUF480"/>
</dbReference>
<dbReference type="Proteomes" id="UP000537326">
    <property type="component" value="Unassembled WGS sequence"/>
</dbReference>
<name>A0A7Z0C4Q4_9ACTN</name>
<dbReference type="Pfam" id="PF04337">
    <property type="entry name" value="DUF480"/>
    <property type="match status" value="1"/>
</dbReference>
<dbReference type="InterPro" id="IPR036388">
    <property type="entry name" value="WH-like_DNA-bd_sf"/>
</dbReference>
<comment type="caution">
    <text evidence="2">The sequence shown here is derived from an EMBL/GenBank/DDBJ whole genome shotgun (WGS) entry which is preliminary data.</text>
</comment>
<dbReference type="Gene3D" id="1.10.10.10">
    <property type="entry name" value="Winged helix-like DNA-binding domain superfamily/Winged helix DNA-binding domain"/>
    <property type="match status" value="2"/>
</dbReference>